<name>A0A4P6JMR7_KTERU</name>
<dbReference type="KEGG" id="kbs:EPA93_10205"/>
<protein>
    <submittedName>
        <fullName evidence="1">Uncharacterized protein</fullName>
    </submittedName>
</protein>
<reference evidence="1 2" key="1">
    <citation type="submission" date="2019-01" db="EMBL/GenBank/DDBJ databases">
        <title>Ktedonosporobacter rubrisoli SCAWS-G2.</title>
        <authorList>
            <person name="Huang Y."/>
            <person name="Yan B."/>
        </authorList>
    </citation>
    <scope>NUCLEOTIDE SEQUENCE [LARGE SCALE GENOMIC DNA]</scope>
    <source>
        <strain evidence="1 2">SCAWS-G2</strain>
    </source>
</reference>
<evidence type="ECO:0000313" key="2">
    <source>
        <dbReference type="Proteomes" id="UP000290365"/>
    </source>
</evidence>
<dbReference type="Proteomes" id="UP000290365">
    <property type="component" value="Chromosome"/>
</dbReference>
<organism evidence="1 2">
    <name type="scientific">Ktedonosporobacter rubrisoli</name>
    <dbReference type="NCBI Taxonomy" id="2509675"/>
    <lineage>
        <taxon>Bacteria</taxon>
        <taxon>Bacillati</taxon>
        <taxon>Chloroflexota</taxon>
        <taxon>Ktedonobacteria</taxon>
        <taxon>Ktedonobacterales</taxon>
        <taxon>Ktedonosporobacteraceae</taxon>
        <taxon>Ktedonosporobacter</taxon>
    </lineage>
</organism>
<evidence type="ECO:0000313" key="1">
    <source>
        <dbReference type="EMBL" id="QBD76360.1"/>
    </source>
</evidence>
<accession>A0A4P6JMR7</accession>
<dbReference type="RefSeq" id="WP_129887071.1">
    <property type="nucleotide sequence ID" value="NZ_CP035758.1"/>
</dbReference>
<sequence>MKSEVARLKQQITLECEAMKHAVSGYAITGKHEMIQHKYNQLGTSQGQLAQIVGEQRAAEIVASIYVETME</sequence>
<keyword evidence="2" id="KW-1185">Reference proteome</keyword>
<dbReference type="EMBL" id="CP035758">
    <property type="protein sequence ID" value="QBD76360.1"/>
    <property type="molecule type" value="Genomic_DNA"/>
</dbReference>
<proteinExistence type="predicted"/>
<dbReference type="OrthoDB" id="164074at2"/>
<dbReference type="AlphaFoldDB" id="A0A4P6JMR7"/>
<gene>
    <name evidence="1" type="ORF">EPA93_10205</name>
</gene>